<gene>
    <name evidence="5" type="ORF">JX265_012848</name>
</gene>
<dbReference type="EMBL" id="JAFIMR010000059">
    <property type="protein sequence ID" value="KAI1852959.1"/>
    <property type="molecule type" value="Genomic_DNA"/>
</dbReference>
<evidence type="ECO:0000259" key="4">
    <source>
        <dbReference type="Pfam" id="PF00891"/>
    </source>
</evidence>
<dbReference type="Gene3D" id="3.40.50.150">
    <property type="entry name" value="Vaccinia Virus protein VP39"/>
    <property type="match status" value="1"/>
</dbReference>
<comment type="caution">
    <text evidence="5">The sequence shown here is derived from an EMBL/GenBank/DDBJ whole genome shotgun (WGS) entry which is preliminary data.</text>
</comment>
<accession>A0A9P9W9E9</accession>
<keyword evidence="6" id="KW-1185">Reference proteome</keyword>
<reference evidence="5" key="1">
    <citation type="submission" date="2021-03" db="EMBL/GenBank/DDBJ databases">
        <title>Revisited historic fungal species revealed as producer of novel bioactive compounds through whole genome sequencing and comparative genomics.</title>
        <authorList>
            <person name="Vignolle G.A."/>
            <person name="Hochenegger N."/>
            <person name="Mach R.L."/>
            <person name="Mach-Aigner A.R."/>
            <person name="Javad Rahimi M."/>
            <person name="Salim K.A."/>
            <person name="Chan C.M."/>
            <person name="Lim L.B.L."/>
            <person name="Cai F."/>
            <person name="Druzhinina I.S."/>
            <person name="U'Ren J.M."/>
            <person name="Derntl C."/>
        </authorList>
    </citation>
    <scope>NUCLEOTIDE SEQUENCE</scope>
    <source>
        <strain evidence="5">TUCIM 5799</strain>
    </source>
</reference>
<evidence type="ECO:0000313" key="5">
    <source>
        <dbReference type="EMBL" id="KAI1852959.1"/>
    </source>
</evidence>
<keyword evidence="1" id="KW-0489">Methyltransferase</keyword>
<dbReference type="GO" id="GO:0008171">
    <property type="term" value="F:O-methyltransferase activity"/>
    <property type="evidence" value="ECO:0007669"/>
    <property type="project" value="InterPro"/>
</dbReference>
<organism evidence="5 6">
    <name type="scientific">Neoarthrinium moseri</name>
    <dbReference type="NCBI Taxonomy" id="1658444"/>
    <lineage>
        <taxon>Eukaryota</taxon>
        <taxon>Fungi</taxon>
        <taxon>Dikarya</taxon>
        <taxon>Ascomycota</taxon>
        <taxon>Pezizomycotina</taxon>
        <taxon>Sordariomycetes</taxon>
        <taxon>Xylariomycetidae</taxon>
        <taxon>Amphisphaeriales</taxon>
        <taxon>Apiosporaceae</taxon>
        <taxon>Neoarthrinium</taxon>
    </lineage>
</organism>
<dbReference type="Proteomes" id="UP000829685">
    <property type="component" value="Unassembled WGS sequence"/>
</dbReference>
<dbReference type="Pfam" id="PF00891">
    <property type="entry name" value="Methyltransf_2"/>
    <property type="match status" value="1"/>
</dbReference>
<dbReference type="PROSITE" id="PS51683">
    <property type="entry name" value="SAM_OMT_II"/>
    <property type="match status" value="1"/>
</dbReference>
<evidence type="ECO:0000313" key="6">
    <source>
        <dbReference type="Proteomes" id="UP000829685"/>
    </source>
</evidence>
<feature type="domain" description="O-methyltransferase C-terminal" evidence="4">
    <location>
        <begin position="215"/>
        <end position="359"/>
    </location>
</feature>
<evidence type="ECO:0000256" key="3">
    <source>
        <dbReference type="ARBA" id="ARBA00022691"/>
    </source>
</evidence>
<dbReference type="InterPro" id="IPR029063">
    <property type="entry name" value="SAM-dependent_MTases_sf"/>
</dbReference>
<dbReference type="InterPro" id="IPR001077">
    <property type="entry name" value="COMT_C"/>
</dbReference>
<dbReference type="InterPro" id="IPR016461">
    <property type="entry name" value="COMT-like"/>
</dbReference>
<evidence type="ECO:0000256" key="2">
    <source>
        <dbReference type="ARBA" id="ARBA00022679"/>
    </source>
</evidence>
<name>A0A9P9W9E9_9PEZI</name>
<dbReference type="GO" id="GO:0032259">
    <property type="term" value="P:methylation"/>
    <property type="evidence" value="ECO:0007669"/>
    <property type="project" value="UniProtKB-KW"/>
</dbReference>
<dbReference type="AlphaFoldDB" id="A0A9P9W9E9"/>
<sequence>MRDQIDIKLATSPNDISAVSNLAAGISSLASTLDKNDDAARHTLLLKARTLVQALETPGETMIKHTWAQPGVAAGLISGVDTGLWTIMAKHVDEPQKVNDLADSLDMEPLLLVPELTSDWGWLSGSVAQGAVRSSFTNSRDITMGATLLIPQTIPLQMAYGNEQNCFEYLRSIGYGQQVNNHMGGYRQGRLPWIHPSIYPVETTILAGADTSPDTTLIVDVAGGLGHDISEFQRMYPNHPGKFVLQDLPVVIADAEKTIDPRIECMGHDFLAEQPIKGARAYFMHSIMHDWPDNVCQNILERLAEAMKPGYSKLLIFDCVIPRTGAYWENTAGDTLMMTQLCALERTEENWYDLIERSGLGLRIVKIWRCNQSDVENLIECEPV</sequence>
<proteinExistence type="predicted"/>
<protein>
    <recommendedName>
        <fullName evidence="4">O-methyltransferase C-terminal domain-containing protein</fullName>
    </recommendedName>
</protein>
<dbReference type="SUPFAM" id="SSF53335">
    <property type="entry name" value="S-adenosyl-L-methionine-dependent methyltransferases"/>
    <property type="match status" value="1"/>
</dbReference>
<keyword evidence="3" id="KW-0949">S-adenosyl-L-methionine</keyword>
<dbReference type="PANTHER" id="PTHR43712:SF17">
    <property type="entry name" value="O-METHYLTRANSFERASE"/>
    <property type="match status" value="1"/>
</dbReference>
<keyword evidence="2" id="KW-0808">Transferase</keyword>
<evidence type="ECO:0000256" key="1">
    <source>
        <dbReference type="ARBA" id="ARBA00022603"/>
    </source>
</evidence>
<dbReference type="PANTHER" id="PTHR43712">
    <property type="entry name" value="PUTATIVE (AFU_ORTHOLOGUE AFUA_4G14580)-RELATED"/>
    <property type="match status" value="1"/>
</dbReference>